<evidence type="ECO:0000256" key="1">
    <source>
        <dbReference type="ARBA" id="ARBA00004651"/>
    </source>
</evidence>
<dbReference type="PANTHER" id="PTHR23531:SF1">
    <property type="entry name" value="QUINOLENE RESISTANCE PROTEIN NORA"/>
    <property type="match status" value="1"/>
</dbReference>
<feature type="transmembrane region" description="Helical" evidence="5">
    <location>
        <begin position="242"/>
        <end position="258"/>
    </location>
</feature>
<keyword evidence="2 5" id="KW-0812">Transmembrane</keyword>
<dbReference type="InterPro" id="IPR052714">
    <property type="entry name" value="MFS_Exporter"/>
</dbReference>
<feature type="transmembrane region" description="Helical" evidence="5">
    <location>
        <begin position="356"/>
        <end position="377"/>
    </location>
</feature>
<evidence type="ECO:0000259" key="6">
    <source>
        <dbReference type="PROSITE" id="PS50850"/>
    </source>
</evidence>
<evidence type="ECO:0000256" key="5">
    <source>
        <dbReference type="SAM" id="Phobius"/>
    </source>
</evidence>
<feature type="transmembrane region" description="Helical" evidence="5">
    <location>
        <begin position="299"/>
        <end position="317"/>
    </location>
</feature>
<dbReference type="InterPro" id="IPR020846">
    <property type="entry name" value="MFS_dom"/>
</dbReference>
<sequence length="397" mass="40401">MDDRHPTPVRRLWAAVLLGYLALGITLQALPSYVTDHFGGGSLIAGTAVGIAFAATACARPFAGRAADAGRARPVVLAGGVLGALGGFGHLVAPNIPVLLASRIVMGVGEAALFSGAIPWILATTPVERRGRTAGWFGLSMWSGLALGPIAAVVLDSWAGVNAVWWGVVVAGLVSAVLVLMTPGQPRADGGSALLPSRWRDIVPVGASLPGLVLGLAAYGYGTISSLLILFLRHDSLGGERVALAVFAAAFLVTRALGSPLVDRWGGETVAWRFLIVQSAGLLVIAVAGAGWVALAGTLLAGVGVALMYPATVAITLRRTGPLRPGTSVGIMTSFWDLGIMVAGPLGGLVATNGAYPMSFGFAVVAAIAAAVVVAVLTQVGGERGAREKERTLTRTP</sequence>
<comment type="caution">
    <text evidence="7">The sequence shown here is derived from an EMBL/GenBank/DDBJ whole genome shotgun (WGS) entry which is preliminary data.</text>
</comment>
<comment type="subcellular location">
    <subcellularLocation>
        <location evidence="1">Cell membrane</location>
        <topology evidence="1">Multi-pass membrane protein</topology>
    </subcellularLocation>
</comment>
<feature type="transmembrane region" description="Helical" evidence="5">
    <location>
        <begin position="99"/>
        <end position="122"/>
    </location>
</feature>
<feature type="transmembrane region" description="Helical" evidence="5">
    <location>
        <begin position="202"/>
        <end position="222"/>
    </location>
</feature>
<dbReference type="Gene3D" id="1.20.1250.20">
    <property type="entry name" value="MFS general substrate transporter like domains"/>
    <property type="match status" value="1"/>
</dbReference>
<dbReference type="EMBL" id="BAABAS010000015">
    <property type="protein sequence ID" value="GAA4236082.1"/>
    <property type="molecule type" value="Genomic_DNA"/>
</dbReference>
<protein>
    <recommendedName>
        <fullName evidence="6">Major facilitator superfamily (MFS) profile domain-containing protein</fullName>
    </recommendedName>
</protein>
<dbReference type="PANTHER" id="PTHR23531">
    <property type="entry name" value="QUINOLENE RESISTANCE PROTEIN NORA"/>
    <property type="match status" value="1"/>
</dbReference>
<reference evidence="8" key="1">
    <citation type="journal article" date="2019" name="Int. J. Syst. Evol. Microbiol.">
        <title>The Global Catalogue of Microorganisms (GCM) 10K type strain sequencing project: providing services to taxonomists for standard genome sequencing and annotation.</title>
        <authorList>
            <consortium name="The Broad Institute Genomics Platform"/>
            <consortium name="The Broad Institute Genome Sequencing Center for Infectious Disease"/>
            <person name="Wu L."/>
            <person name="Ma J."/>
        </authorList>
    </citation>
    <scope>NUCLEOTIDE SEQUENCE [LARGE SCALE GENOMIC DNA]</scope>
    <source>
        <strain evidence="8">JCM 17440</strain>
    </source>
</reference>
<feature type="transmembrane region" description="Helical" evidence="5">
    <location>
        <begin position="75"/>
        <end position="93"/>
    </location>
</feature>
<evidence type="ECO:0000256" key="3">
    <source>
        <dbReference type="ARBA" id="ARBA00022989"/>
    </source>
</evidence>
<accession>A0ABP8C9H3</accession>
<feature type="transmembrane region" description="Helical" evidence="5">
    <location>
        <begin position="12"/>
        <end position="30"/>
    </location>
</feature>
<keyword evidence="4 5" id="KW-0472">Membrane</keyword>
<keyword evidence="8" id="KW-1185">Reference proteome</keyword>
<dbReference type="Pfam" id="PF07690">
    <property type="entry name" value="MFS_1"/>
    <property type="match status" value="1"/>
</dbReference>
<evidence type="ECO:0000256" key="4">
    <source>
        <dbReference type="ARBA" id="ARBA00023136"/>
    </source>
</evidence>
<dbReference type="InterPro" id="IPR036259">
    <property type="entry name" value="MFS_trans_sf"/>
</dbReference>
<dbReference type="RefSeq" id="WP_344899682.1">
    <property type="nucleotide sequence ID" value="NZ_BAABAS010000015.1"/>
</dbReference>
<dbReference type="SUPFAM" id="SSF103473">
    <property type="entry name" value="MFS general substrate transporter"/>
    <property type="match status" value="1"/>
</dbReference>
<evidence type="ECO:0000256" key="2">
    <source>
        <dbReference type="ARBA" id="ARBA00022692"/>
    </source>
</evidence>
<dbReference type="InterPro" id="IPR011701">
    <property type="entry name" value="MFS"/>
</dbReference>
<name>A0ABP8C9H3_9ACTN</name>
<feature type="transmembrane region" description="Helical" evidence="5">
    <location>
        <begin position="42"/>
        <end position="63"/>
    </location>
</feature>
<feature type="transmembrane region" description="Helical" evidence="5">
    <location>
        <begin position="329"/>
        <end position="350"/>
    </location>
</feature>
<feature type="transmembrane region" description="Helical" evidence="5">
    <location>
        <begin position="270"/>
        <end position="293"/>
    </location>
</feature>
<dbReference type="PROSITE" id="PS50850">
    <property type="entry name" value="MFS"/>
    <property type="match status" value="1"/>
</dbReference>
<evidence type="ECO:0000313" key="7">
    <source>
        <dbReference type="EMBL" id="GAA4236082.1"/>
    </source>
</evidence>
<gene>
    <name evidence="7" type="ORF">GCM10022254_44830</name>
</gene>
<organism evidence="7 8">
    <name type="scientific">Actinomadura meridiana</name>
    <dbReference type="NCBI Taxonomy" id="559626"/>
    <lineage>
        <taxon>Bacteria</taxon>
        <taxon>Bacillati</taxon>
        <taxon>Actinomycetota</taxon>
        <taxon>Actinomycetes</taxon>
        <taxon>Streptosporangiales</taxon>
        <taxon>Thermomonosporaceae</taxon>
        <taxon>Actinomadura</taxon>
    </lineage>
</organism>
<evidence type="ECO:0000313" key="8">
    <source>
        <dbReference type="Proteomes" id="UP001501710"/>
    </source>
</evidence>
<feature type="transmembrane region" description="Helical" evidence="5">
    <location>
        <begin position="161"/>
        <end position="181"/>
    </location>
</feature>
<proteinExistence type="predicted"/>
<feature type="domain" description="Major facilitator superfamily (MFS) profile" evidence="6">
    <location>
        <begin position="8"/>
        <end position="384"/>
    </location>
</feature>
<feature type="transmembrane region" description="Helical" evidence="5">
    <location>
        <begin position="134"/>
        <end position="155"/>
    </location>
</feature>
<keyword evidence="3 5" id="KW-1133">Transmembrane helix</keyword>
<dbReference type="Proteomes" id="UP001501710">
    <property type="component" value="Unassembled WGS sequence"/>
</dbReference>